<feature type="region of interest" description="Disordered" evidence="1">
    <location>
        <begin position="1"/>
        <end position="51"/>
    </location>
</feature>
<accession>A0ABS4YJY2</accession>
<dbReference type="RefSeq" id="WP_209890537.1">
    <property type="nucleotide sequence ID" value="NZ_BAAAJV010000018.1"/>
</dbReference>
<gene>
    <name evidence="3" type="ORF">JOF44_002009</name>
</gene>
<feature type="region of interest" description="Disordered" evidence="1">
    <location>
        <begin position="93"/>
        <end position="147"/>
    </location>
</feature>
<feature type="compositionally biased region" description="Polar residues" evidence="1">
    <location>
        <begin position="416"/>
        <end position="433"/>
    </location>
</feature>
<dbReference type="Proteomes" id="UP000698222">
    <property type="component" value="Unassembled WGS sequence"/>
</dbReference>
<keyword evidence="4" id="KW-1185">Reference proteome</keyword>
<evidence type="ECO:0000313" key="3">
    <source>
        <dbReference type="EMBL" id="MBP2409106.1"/>
    </source>
</evidence>
<feature type="compositionally biased region" description="Basic and acidic residues" evidence="1">
    <location>
        <begin position="389"/>
        <end position="415"/>
    </location>
</feature>
<evidence type="ECO:0000256" key="2">
    <source>
        <dbReference type="SAM" id="Phobius"/>
    </source>
</evidence>
<feature type="compositionally biased region" description="Basic and acidic residues" evidence="1">
    <location>
        <begin position="93"/>
        <end position="112"/>
    </location>
</feature>
<proteinExistence type="predicted"/>
<feature type="compositionally biased region" description="Low complexity" evidence="1">
    <location>
        <begin position="134"/>
        <end position="147"/>
    </location>
</feature>
<evidence type="ECO:0000313" key="4">
    <source>
        <dbReference type="Proteomes" id="UP000698222"/>
    </source>
</evidence>
<keyword evidence="2" id="KW-0812">Transmembrane</keyword>
<organism evidence="3 4">
    <name type="scientific">Brachybacterium fresconis</name>
    <dbReference type="NCBI Taxonomy" id="173363"/>
    <lineage>
        <taxon>Bacteria</taxon>
        <taxon>Bacillati</taxon>
        <taxon>Actinomycetota</taxon>
        <taxon>Actinomycetes</taxon>
        <taxon>Micrococcales</taxon>
        <taxon>Dermabacteraceae</taxon>
        <taxon>Brachybacterium</taxon>
    </lineage>
</organism>
<keyword evidence="2" id="KW-1133">Transmembrane helix</keyword>
<reference evidence="3 4" key="1">
    <citation type="submission" date="2021-03" db="EMBL/GenBank/DDBJ databases">
        <title>Sequencing the genomes of 1000 actinobacteria strains.</title>
        <authorList>
            <person name="Klenk H.-P."/>
        </authorList>
    </citation>
    <scope>NUCLEOTIDE SEQUENCE [LARGE SCALE GENOMIC DNA]</scope>
    <source>
        <strain evidence="3 4">DSM 14564</strain>
    </source>
</reference>
<dbReference type="EMBL" id="JAGIOC010000001">
    <property type="protein sequence ID" value="MBP2409106.1"/>
    <property type="molecule type" value="Genomic_DNA"/>
</dbReference>
<protein>
    <submittedName>
        <fullName evidence="3">Uncharacterized protein</fullName>
    </submittedName>
</protein>
<name>A0ABS4YJY2_9MICO</name>
<evidence type="ECO:0000256" key="1">
    <source>
        <dbReference type="SAM" id="MobiDB-lite"/>
    </source>
</evidence>
<feature type="region of interest" description="Disordered" evidence="1">
    <location>
        <begin position="370"/>
        <end position="433"/>
    </location>
</feature>
<feature type="compositionally biased region" description="Basic and acidic residues" evidence="1">
    <location>
        <begin position="123"/>
        <end position="133"/>
    </location>
</feature>
<feature type="transmembrane region" description="Helical" evidence="2">
    <location>
        <begin position="336"/>
        <end position="358"/>
    </location>
</feature>
<feature type="transmembrane region" description="Helical" evidence="2">
    <location>
        <begin position="227"/>
        <end position="250"/>
    </location>
</feature>
<sequence length="433" mass="47020">MPDRPAPLDTDPVLDDHVEDAVEPSEGSIDGRSGDPAGDQAEETIAFGDREPTRFAADVEYRGRAQGHDYLVRVWHRFLDSTFTVALDGVEHDPKAEEKAVRRAGEENDGAKEAAQQAENAAIEERADGDRADSAATDSDSTDSAAADDGLRFRLEESFTVVRCTVRRPDAEGKLADAEVLSVRTTGLGGAGEVDVRHGLERTLLVPADDSPSAVRDRKRTAHPTRYALLAALTRAAGLLLPLLGFGALFSGLLDPVKEWVGARIRPIIEAITEFFDPVREWIAGALRPIGEFLDALFAPVQDFLAAIWSPFAQAWNWLTDLLFGWIPDLSLPVDIPQWVVDVAVPALVVLVVFAVTFSSLRHRHDKLEATRQATDVDPGSGDDEQESDAEKPASDAEKPASDAEERASVDEDRVSASTDSRSTLSGTPRRTR</sequence>
<comment type="caution">
    <text evidence="3">The sequence shown here is derived from an EMBL/GenBank/DDBJ whole genome shotgun (WGS) entry which is preliminary data.</text>
</comment>
<keyword evidence="2" id="KW-0472">Membrane</keyword>